<protein>
    <recommendedName>
        <fullName evidence="4">Tick transposon</fullName>
    </recommendedName>
</protein>
<accession>A0A131YFM8</accession>
<evidence type="ECO:0000256" key="1">
    <source>
        <dbReference type="SAM" id="MobiDB-lite"/>
    </source>
</evidence>
<name>A0A131YFM8_RHIAP</name>
<proteinExistence type="predicted"/>
<feature type="region of interest" description="Disordered" evidence="1">
    <location>
        <begin position="73"/>
        <end position="92"/>
    </location>
</feature>
<evidence type="ECO:0008006" key="4">
    <source>
        <dbReference type="Google" id="ProtNLM"/>
    </source>
</evidence>
<dbReference type="EMBL" id="GEDV01011826">
    <property type="protein sequence ID" value="JAP76731.1"/>
    <property type="molecule type" value="Transcribed_RNA"/>
</dbReference>
<reference evidence="3" key="1">
    <citation type="journal article" date="2016" name="Ticks Tick Borne Dis.">
        <title>De novo assembly and annotation of the salivary gland transcriptome of Rhipicephalus appendiculatus male and female ticks during blood feeding.</title>
        <authorList>
            <person name="de Castro M.H."/>
            <person name="de Klerk D."/>
            <person name="Pienaar R."/>
            <person name="Latif A.A."/>
            <person name="Rees D.J."/>
            <person name="Mans B.J."/>
        </authorList>
    </citation>
    <scope>NUCLEOTIDE SEQUENCE</scope>
    <source>
        <tissue evidence="3">Salivary glands</tissue>
    </source>
</reference>
<evidence type="ECO:0000313" key="3">
    <source>
        <dbReference type="EMBL" id="JAP76731.1"/>
    </source>
</evidence>
<sequence length="92" mass="10308">MNALQHVQHMHVLFFVLALDTTKLIWNVAVKLKTPVSSSTAFHAARCSWGFVVTTAIGTHGAQKDAVENTVPEKETHEGFSFSREMRELLQK</sequence>
<evidence type="ECO:0000256" key="2">
    <source>
        <dbReference type="SAM" id="SignalP"/>
    </source>
</evidence>
<dbReference type="AlphaFoldDB" id="A0A131YFM8"/>
<organism evidence="3">
    <name type="scientific">Rhipicephalus appendiculatus</name>
    <name type="common">Brown ear tick</name>
    <dbReference type="NCBI Taxonomy" id="34631"/>
    <lineage>
        <taxon>Eukaryota</taxon>
        <taxon>Metazoa</taxon>
        <taxon>Ecdysozoa</taxon>
        <taxon>Arthropoda</taxon>
        <taxon>Chelicerata</taxon>
        <taxon>Arachnida</taxon>
        <taxon>Acari</taxon>
        <taxon>Parasitiformes</taxon>
        <taxon>Ixodida</taxon>
        <taxon>Ixodoidea</taxon>
        <taxon>Ixodidae</taxon>
        <taxon>Rhipicephalinae</taxon>
        <taxon>Rhipicephalus</taxon>
        <taxon>Rhipicephalus</taxon>
    </lineage>
</organism>
<feature type="chain" id="PRO_5007285070" description="Tick transposon" evidence="2">
    <location>
        <begin position="19"/>
        <end position="92"/>
    </location>
</feature>
<feature type="signal peptide" evidence="2">
    <location>
        <begin position="1"/>
        <end position="18"/>
    </location>
</feature>
<keyword evidence="2" id="KW-0732">Signal</keyword>